<feature type="chain" id="PRO_5020512551" evidence="13">
    <location>
        <begin position="25"/>
        <end position="796"/>
    </location>
</feature>
<protein>
    <submittedName>
        <fullName evidence="16">TonB-dependent receptor</fullName>
    </submittedName>
</protein>
<dbReference type="SUPFAM" id="SSF56935">
    <property type="entry name" value="Porins"/>
    <property type="match status" value="1"/>
</dbReference>
<feature type="domain" description="TonB-dependent receptor plug" evidence="15">
    <location>
        <begin position="52"/>
        <end position="158"/>
    </location>
</feature>
<comment type="caution">
    <text evidence="16">The sequence shown here is derived from an EMBL/GenBank/DDBJ whole genome shotgun (WGS) entry which is preliminary data.</text>
</comment>
<dbReference type="OrthoDB" id="7313036at2"/>
<keyword evidence="9 11" id="KW-0472">Membrane</keyword>
<keyword evidence="16" id="KW-0675">Receptor</keyword>
<accession>A0A4S2H4D5</accession>
<keyword evidence="5 11" id="KW-0812">Transmembrane</keyword>
<dbReference type="PANTHER" id="PTHR32552:SF81">
    <property type="entry name" value="TONB-DEPENDENT OUTER MEMBRANE RECEPTOR"/>
    <property type="match status" value="1"/>
</dbReference>
<keyword evidence="7" id="KW-0406">Ion transport</keyword>
<dbReference type="InterPro" id="IPR039426">
    <property type="entry name" value="TonB-dep_rcpt-like"/>
</dbReference>
<dbReference type="Gene3D" id="2.40.170.20">
    <property type="entry name" value="TonB-dependent receptor, beta-barrel domain"/>
    <property type="match status" value="2"/>
</dbReference>
<dbReference type="PANTHER" id="PTHR32552">
    <property type="entry name" value="FERRICHROME IRON RECEPTOR-RELATED"/>
    <property type="match status" value="1"/>
</dbReference>
<dbReference type="RefSeq" id="WP_135995005.1">
    <property type="nucleotide sequence ID" value="NZ_CP071057.1"/>
</dbReference>
<dbReference type="GO" id="GO:0006826">
    <property type="term" value="P:iron ion transport"/>
    <property type="evidence" value="ECO:0007669"/>
    <property type="project" value="UniProtKB-KW"/>
</dbReference>
<keyword evidence="6" id="KW-0408">Iron</keyword>
<evidence type="ECO:0000256" key="1">
    <source>
        <dbReference type="ARBA" id="ARBA00004571"/>
    </source>
</evidence>
<evidence type="ECO:0000256" key="12">
    <source>
        <dbReference type="RuleBase" id="RU003357"/>
    </source>
</evidence>
<evidence type="ECO:0000313" key="16">
    <source>
        <dbReference type="EMBL" id="TGY90507.1"/>
    </source>
</evidence>
<evidence type="ECO:0000259" key="15">
    <source>
        <dbReference type="Pfam" id="PF07715"/>
    </source>
</evidence>
<keyword evidence="17" id="KW-1185">Reference proteome</keyword>
<evidence type="ECO:0000256" key="8">
    <source>
        <dbReference type="ARBA" id="ARBA00023077"/>
    </source>
</evidence>
<comment type="similarity">
    <text evidence="11 12">Belongs to the TonB-dependent receptor family.</text>
</comment>
<evidence type="ECO:0000313" key="17">
    <source>
        <dbReference type="Proteomes" id="UP000308054"/>
    </source>
</evidence>
<proteinExistence type="inferred from homology"/>
<dbReference type="Pfam" id="PF00593">
    <property type="entry name" value="TonB_dep_Rec_b-barrel"/>
    <property type="match status" value="1"/>
</dbReference>
<evidence type="ECO:0000256" key="4">
    <source>
        <dbReference type="ARBA" id="ARBA00022496"/>
    </source>
</evidence>
<reference evidence="16 17" key="1">
    <citation type="journal article" date="2017" name="Int. J. Syst. Evol. Microbiol.">
        <title>Marinicauda algicola sp. nov., isolated from a marine red alga Rhodosorus marinus.</title>
        <authorList>
            <person name="Jeong S.E."/>
            <person name="Jeon S.H."/>
            <person name="Chun B.H."/>
            <person name="Kim D.W."/>
            <person name="Jeon C.O."/>
        </authorList>
    </citation>
    <scope>NUCLEOTIDE SEQUENCE [LARGE SCALE GENOMIC DNA]</scope>
    <source>
        <strain evidence="16 17">JCM 31718</strain>
    </source>
</reference>
<feature type="domain" description="TonB-dependent receptor-like beta-barrel" evidence="14">
    <location>
        <begin position="430"/>
        <end position="759"/>
    </location>
</feature>
<sequence>MSLKTRLMTAAALGAAAFAAPAAAQEAERDAAVAVAVTDVITVTAQKREQSLAEVPIALTALGEEQLEALGIGQFDELSDFVPGLEIQEQSPNNPGFVIRGITSDSGGATDEARVAVFQDGVPITKSRGSYVELFDMERIEVAKGPQPTLFGRGALIGGINLIQNKPDLDAFAAEAWAGIGTYDRTEFGAMVNMPVSDTLALRFAMIDKAREGYVENALGGEDFNSVDLSAYRLSARFEPTAEFSLDIIANYQEDTPSGTSFKSGTIAPVPGGSLDPWEPAALNTFGGFEGGRDLGLEREVYGISVLADYAFSDALTLTSITGWRGFESLEIFDPDGFAAELLVVGEDAVGQQWSQELRLNFDNGGRVTGFVGGSVFIEDAKQRIPLATNEAVAQAFLAPVIAGGAGFTVAQIEGLLAMMSVPNAGGFDDPFNPLTISVPAFFGGQIVALRDFYLEETANFGETTAYDLFGDVTVAVSDRLDLTAGLRWTKEEKEASVYGWNAFGANRITFAPPLFLPATPNGTLLTSGTREFDDFTWRLAANYDVSEQVNLWASYARGRRPDVISFDTSEPDPFVTVPAEIVDSYEVGGFWTLDSTTLQASAFYSEYENFQTSRFEPNQATFITDNAGLATQYGVEAQLNHAFTDTVSLFASYAWNHAEFDETDDQGNVQEFAGNAFRLSPEHAFALGLQAEFDLAAGGTLAFLPTFSWQSEVFFDNDNDLTDAVQDEVQGDYGIVDFKVRYETGEGGIWAEAYVENLLDEDYIIDAGNTGDSFGIPTFIAGAPRMSGIRIGGRF</sequence>
<evidence type="ECO:0000256" key="10">
    <source>
        <dbReference type="ARBA" id="ARBA00023237"/>
    </source>
</evidence>
<keyword evidence="10 11" id="KW-0998">Cell outer membrane</keyword>
<feature type="signal peptide" evidence="13">
    <location>
        <begin position="1"/>
        <end position="24"/>
    </location>
</feature>
<dbReference type="InterPro" id="IPR036942">
    <property type="entry name" value="Beta-barrel_TonB_sf"/>
</dbReference>
<evidence type="ECO:0000256" key="2">
    <source>
        <dbReference type="ARBA" id="ARBA00022448"/>
    </source>
</evidence>
<evidence type="ECO:0000256" key="7">
    <source>
        <dbReference type="ARBA" id="ARBA00023065"/>
    </source>
</evidence>
<evidence type="ECO:0000259" key="14">
    <source>
        <dbReference type="Pfam" id="PF00593"/>
    </source>
</evidence>
<keyword evidence="4" id="KW-0410">Iron transport</keyword>
<evidence type="ECO:0000256" key="11">
    <source>
        <dbReference type="PROSITE-ProRule" id="PRU01360"/>
    </source>
</evidence>
<dbReference type="PROSITE" id="PS52016">
    <property type="entry name" value="TONB_DEPENDENT_REC_3"/>
    <property type="match status" value="1"/>
</dbReference>
<evidence type="ECO:0000256" key="9">
    <source>
        <dbReference type="ARBA" id="ARBA00023136"/>
    </source>
</evidence>
<name>A0A4S2H4D5_9PROT</name>
<keyword evidence="13" id="KW-0732">Signal</keyword>
<dbReference type="Pfam" id="PF07715">
    <property type="entry name" value="Plug"/>
    <property type="match status" value="1"/>
</dbReference>
<dbReference type="Proteomes" id="UP000308054">
    <property type="component" value="Unassembled WGS sequence"/>
</dbReference>
<evidence type="ECO:0000256" key="5">
    <source>
        <dbReference type="ARBA" id="ARBA00022692"/>
    </source>
</evidence>
<organism evidence="16 17">
    <name type="scientific">Marinicauda algicola</name>
    <dbReference type="NCBI Taxonomy" id="2029849"/>
    <lineage>
        <taxon>Bacteria</taxon>
        <taxon>Pseudomonadati</taxon>
        <taxon>Pseudomonadota</taxon>
        <taxon>Alphaproteobacteria</taxon>
        <taxon>Maricaulales</taxon>
        <taxon>Maricaulaceae</taxon>
        <taxon>Marinicauda</taxon>
    </lineage>
</organism>
<evidence type="ECO:0000256" key="13">
    <source>
        <dbReference type="SAM" id="SignalP"/>
    </source>
</evidence>
<evidence type="ECO:0000256" key="3">
    <source>
        <dbReference type="ARBA" id="ARBA00022452"/>
    </source>
</evidence>
<keyword evidence="2 11" id="KW-0813">Transport</keyword>
<dbReference type="AlphaFoldDB" id="A0A4S2H4D5"/>
<dbReference type="EMBL" id="SRXW01000001">
    <property type="protein sequence ID" value="TGY90507.1"/>
    <property type="molecule type" value="Genomic_DNA"/>
</dbReference>
<keyword evidence="3 11" id="KW-1134">Transmembrane beta strand</keyword>
<dbReference type="InterPro" id="IPR012910">
    <property type="entry name" value="Plug_dom"/>
</dbReference>
<dbReference type="InterPro" id="IPR000531">
    <property type="entry name" value="Beta-barrel_TonB"/>
</dbReference>
<dbReference type="GO" id="GO:0009279">
    <property type="term" value="C:cell outer membrane"/>
    <property type="evidence" value="ECO:0007669"/>
    <property type="project" value="UniProtKB-SubCell"/>
</dbReference>
<evidence type="ECO:0000256" key="6">
    <source>
        <dbReference type="ARBA" id="ARBA00023004"/>
    </source>
</evidence>
<comment type="subcellular location">
    <subcellularLocation>
        <location evidence="1 11">Cell outer membrane</location>
        <topology evidence="1 11">Multi-pass membrane protein</topology>
    </subcellularLocation>
</comment>
<gene>
    <name evidence="16" type="ORF">E5163_05140</name>
</gene>
<keyword evidence="8 12" id="KW-0798">TonB box</keyword>